<gene>
    <name evidence="2" type="ORF">G7Y89_g4139</name>
</gene>
<sequence length="373" mass="41105">MNSCELINSQVASALQILNSKFIAKFPDLLKQVSRSTEPMLTFPSSRPRKYTIVWRYNPQEISDSNQTQKRGINSGNNTNNLVAFTKGQQWHAPVTLENQTFNLLVDTWSGSLWVAAKNPVCYNTTAISAPGEFLDESACGFGSLYSDTATVKEIPGAEFTGTHDSGEFLFGRTALEDVTIAGIQVKQQDIGLVDFAYCTTGGGEKKKGDKYPMYTIVIDDYVFAPANNTNFKKCNPHVPPSRRLNTTAGTMVVDSRIPPMIIDSISARGINVLFAPLERRLEDGHTYSIDCNAKPPQFGVQIKRKVFWVDSRDLILAVGPESSFQGAFGSYYSGIFGIDGDGVLRAAFLTNAVPVFEQGEDLNMRFAARKPY</sequence>
<dbReference type="EMBL" id="JAAMPI010000218">
    <property type="protein sequence ID" value="KAF4633975.1"/>
    <property type="molecule type" value="Genomic_DNA"/>
</dbReference>
<dbReference type="Proteomes" id="UP000566819">
    <property type="component" value="Unassembled WGS sequence"/>
</dbReference>
<dbReference type="SUPFAM" id="SSF50630">
    <property type="entry name" value="Acid proteases"/>
    <property type="match status" value="1"/>
</dbReference>
<name>A0A8H4W6Z5_9HELO</name>
<organism evidence="2 3">
    <name type="scientific">Cudoniella acicularis</name>
    <dbReference type="NCBI Taxonomy" id="354080"/>
    <lineage>
        <taxon>Eukaryota</taxon>
        <taxon>Fungi</taxon>
        <taxon>Dikarya</taxon>
        <taxon>Ascomycota</taxon>
        <taxon>Pezizomycotina</taxon>
        <taxon>Leotiomycetes</taxon>
        <taxon>Helotiales</taxon>
        <taxon>Tricladiaceae</taxon>
        <taxon>Cudoniella</taxon>
    </lineage>
</organism>
<dbReference type="InterPro" id="IPR033121">
    <property type="entry name" value="PEPTIDASE_A1"/>
</dbReference>
<evidence type="ECO:0000259" key="1">
    <source>
        <dbReference type="Pfam" id="PF00026"/>
    </source>
</evidence>
<accession>A0A8H4W6Z5</accession>
<feature type="domain" description="Peptidase A1" evidence="1">
    <location>
        <begin position="99"/>
        <end position="195"/>
    </location>
</feature>
<dbReference type="AlphaFoldDB" id="A0A8H4W6Z5"/>
<keyword evidence="3" id="KW-1185">Reference proteome</keyword>
<proteinExistence type="predicted"/>
<dbReference type="OrthoDB" id="15189at2759"/>
<comment type="caution">
    <text evidence="2">The sequence shown here is derived from an EMBL/GenBank/DDBJ whole genome shotgun (WGS) entry which is preliminary data.</text>
</comment>
<dbReference type="Pfam" id="PF00026">
    <property type="entry name" value="Asp"/>
    <property type="match status" value="1"/>
</dbReference>
<reference evidence="2 3" key="1">
    <citation type="submission" date="2020-03" db="EMBL/GenBank/DDBJ databases">
        <title>Draft Genome Sequence of Cudoniella acicularis.</title>
        <authorList>
            <person name="Buettner E."/>
            <person name="Kellner H."/>
        </authorList>
    </citation>
    <scope>NUCLEOTIDE SEQUENCE [LARGE SCALE GENOMIC DNA]</scope>
    <source>
        <strain evidence="2 3">DSM 108380</strain>
    </source>
</reference>
<evidence type="ECO:0000313" key="2">
    <source>
        <dbReference type="EMBL" id="KAF4633975.1"/>
    </source>
</evidence>
<protein>
    <recommendedName>
        <fullName evidence="1">Peptidase A1 domain-containing protein</fullName>
    </recommendedName>
</protein>
<evidence type="ECO:0000313" key="3">
    <source>
        <dbReference type="Proteomes" id="UP000566819"/>
    </source>
</evidence>
<dbReference type="InterPro" id="IPR021109">
    <property type="entry name" value="Peptidase_aspartic_dom_sf"/>
</dbReference>
<dbReference type="Gene3D" id="2.40.70.10">
    <property type="entry name" value="Acid Proteases"/>
    <property type="match status" value="2"/>
</dbReference>